<dbReference type="InterPro" id="IPR050706">
    <property type="entry name" value="Cyclic-di-GMP_PDE-like"/>
</dbReference>
<evidence type="ECO:0000313" key="4">
    <source>
        <dbReference type="Proteomes" id="UP000323671"/>
    </source>
</evidence>
<dbReference type="InterPro" id="IPR001633">
    <property type="entry name" value="EAL_dom"/>
</dbReference>
<dbReference type="AlphaFoldDB" id="A0A5C1EBT8"/>
<dbReference type="RefSeq" id="WP_054622146.1">
    <property type="nucleotide sequence ID" value="NZ_CP022579.1"/>
</dbReference>
<dbReference type="GO" id="GO:0071111">
    <property type="term" value="F:cyclic-guanylate-specific phosphodiesterase activity"/>
    <property type="evidence" value="ECO:0007669"/>
    <property type="project" value="InterPro"/>
</dbReference>
<feature type="domain" description="EAL" evidence="1">
    <location>
        <begin position="604"/>
        <end position="853"/>
    </location>
</feature>
<dbReference type="PROSITE" id="PS50883">
    <property type="entry name" value="EAL"/>
    <property type="match status" value="1"/>
</dbReference>
<dbReference type="PROSITE" id="PS50887">
    <property type="entry name" value="GGDEF"/>
    <property type="match status" value="1"/>
</dbReference>
<protein>
    <recommendedName>
        <fullName evidence="5">Diguanylate cyclase/phosphodiesterase</fullName>
    </recommendedName>
</protein>
<dbReference type="NCBIfam" id="TIGR00254">
    <property type="entry name" value="GGDEF"/>
    <property type="match status" value="1"/>
</dbReference>
<dbReference type="Proteomes" id="UP000323671">
    <property type="component" value="Chromosome"/>
</dbReference>
<dbReference type="SMART" id="SM00267">
    <property type="entry name" value="GGDEF"/>
    <property type="match status" value="1"/>
</dbReference>
<dbReference type="CDD" id="cd01948">
    <property type="entry name" value="EAL"/>
    <property type="match status" value="1"/>
</dbReference>
<dbReference type="SUPFAM" id="SSF55073">
    <property type="entry name" value="Nucleotide cyclase"/>
    <property type="match status" value="1"/>
</dbReference>
<name>A0A5C1EBT8_9RHOO</name>
<evidence type="ECO:0008006" key="5">
    <source>
        <dbReference type="Google" id="ProtNLM"/>
    </source>
</evidence>
<evidence type="ECO:0000259" key="2">
    <source>
        <dbReference type="PROSITE" id="PS50887"/>
    </source>
</evidence>
<feature type="domain" description="GGDEF" evidence="2">
    <location>
        <begin position="460"/>
        <end position="594"/>
    </location>
</feature>
<keyword evidence="4" id="KW-1185">Reference proteome</keyword>
<dbReference type="Pfam" id="PF00990">
    <property type="entry name" value="GGDEF"/>
    <property type="match status" value="1"/>
</dbReference>
<dbReference type="Pfam" id="PF00563">
    <property type="entry name" value="EAL"/>
    <property type="match status" value="1"/>
</dbReference>
<proteinExistence type="predicted"/>
<dbReference type="InterPro" id="IPR035919">
    <property type="entry name" value="EAL_sf"/>
</dbReference>
<dbReference type="InterPro" id="IPR000160">
    <property type="entry name" value="GGDEF_dom"/>
</dbReference>
<dbReference type="PANTHER" id="PTHR33121">
    <property type="entry name" value="CYCLIC DI-GMP PHOSPHODIESTERASE PDEF"/>
    <property type="match status" value="1"/>
</dbReference>
<dbReference type="CDD" id="cd01949">
    <property type="entry name" value="GGDEF"/>
    <property type="match status" value="1"/>
</dbReference>
<dbReference type="PANTHER" id="PTHR33121:SF71">
    <property type="entry name" value="OXYGEN SENSOR PROTEIN DOSP"/>
    <property type="match status" value="1"/>
</dbReference>
<dbReference type="Gene3D" id="3.20.20.450">
    <property type="entry name" value="EAL domain"/>
    <property type="match status" value="1"/>
</dbReference>
<gene>
    <name evidence="3" type="ORF">OTERR_25830</name>
</gene>
<dbReference type="EMBL" id="CP022579">
    <property type="protein sequence ID" value="QEL66059.1"/>
    <property type="molecule type" value="Genomic_DNA"/>
</dbReference>
<dbReference type="Gene3D" id="3.30.70.270">
    <property type="match status" value="1"/>
</dbReference>
<dbReference type="Gene3D" id="3.30.450.290">
    <property type="match status" value="1"/>
</dbReference>
<dbReference type="FunFam" id="3.30.70.270:FF:000001">
    <property type="entry name" value="Diguanylate cyclase domain protein"/>
    <property type="match status" value="1"/>
</dbReference>
<dbReference type="SMART" id="SM00052">
    <property type="entry name" value="EAL"/>
    <property type="match status" value="1"/>
</dbReference>
<dbReference type="SUPFAM" id="SSF141868">
    <property type="entry name" value="EAL domain-like"/>
    <property type="match status" value="1"/>
</dbReference>
<dbReference type="InterPro" id="IPR029787">
    <property type="entry name" value="Nucleotide_cyclase"/>
</dbReference>
<dbReference type="KEGG" id="otr:OTERR_25830"/>
<reference evidence="3 4" key="1">
    <citation type="submission" date="2017-07" db="EMBL/GenBank/DDBJ databases">
        <title>Complete genome sequence of Oryzomicrobium terrae TPP412.</title>
        <authorList>
            <person name="Chiu L.-W."/>
            <person name="Lo K.-J."/>
            <person name="Tsai Y.-M."/>
            <person name="Lin S.-S."/>
            <person name="Kuo C.-H."/>
            <person name="Liu C.-T."/>
        </authorList>
    </citation>
    <scope>NUCLEOTIDE SEQUENCE [LARGE SCALE GENOMIC DNA]</scope>
    <source>
        <strain evidence="3 4">TPP412</strain>
    </source>
</reference>
<sequence length="857" mass="96068">MKIRTFILAGSILTGSVLFAGSYLAVSRAFDVAVTTQARESAEATARTTFVAMYELMSTGWSRAQAERFVARTREANAGQGAVVQIYRGPRVEAQYGAIEQPPLDGELQQVLASGQSFHRVSDERIRLLYPLQAERKCLGCHDGVSAGDTLGVIEVRQDLTGALAGLRGGFLAQTAWWLLPAGFLTLLGVFLVNRRVGRALEGVEAKVAEVNAVADLRKLEFPREESGFEEIHRILSAVEELVQRLRAVAVDKDMLTFEIGLLEKFVITSEIIRDWHEYVNHLVRDINKVMPAHLLFSLFQIDDELFDLEIFWFHPPNAAARSQVERHIREILGKHPRFSAYTHFNINHHVAEADAAEVAMDEETLALHVKSFFVDTPKIGGIVGVGVHANELEDETRHLVLDSVLSTLLNVVGSVKAIYKYTRDLEYYATRDPLTDLFNQRVFWEMLGYEIGRAKRHDCSFGLLLIDLDNFKLVNDHYDHVTGDRFLQMLARTVHGVLRGGDILARYGGDEFVVILPEAELPQVSEVAHRILHAVRDMVLDGPDGTPIRATASIGMAVFPDHATEAKDLFLFADNMMYRAKAEGKERVAIPSNEDVVEVFRDISNKSVLILNAIEQRKLVPHFQPILDVRNNTVAAYEVLCRMQLEGRILRADEFVEIAEKMGVIHRLDCLIIESALGQLRDAGHDGLMFLNLSPRALVLNEFAKSVRRVVADSGVDPSRIVFEITERDTVKNLSLVQRFLNDLKFDGFKLAIDDFGSGFSSFHYLRHFPVDFLKVEGDFVMNILQSPRDRAFVQSMQSLAQELGIQVVAEFVENAEVLDELRRMGVDLAQGYYIGRPEPKILRGAWSPAGEPVLA</sequence>
<organism evidence="3 4">
    <name type="scientific">Oryzomicrobium terrae</name>
    <dbReference type="NCBI Taxonomy" id="1735038"/>
    <lineage>
        <taxon>Bacteria</taxon>
        <taxon>Pseudomonadati</taxon>
        <taxon>Pseudomonadota</taxon>
        <taxon>Betaproteobacteria</taxon>
        <taxon>Rhodocyclales</taxon>
        <taxon>Rhodocyclaceae</taxon>
        <taxon>Oryzomicrobium</taxon>
    </lineage>
</organism>
<dbReference type="InterPro" id="IPR043128">
    <property type="entry name" value="Rev_trsase/Diguanyl_cyclase"/>
</dbReference>
<evidence type="ECO:0000313" key="3">
    <source>
        <dbReference type="EMBL" id="QEL66059.1"/>
    </source>
</evidence>
<accession>A0A5C1EBT8</accession>
<evidence type="ECO:0000259" key="1">
    <source>
        <dbReference type="PROSITE" id="PS50883"/>
    </source>
</evidence>